<evidence type="ECO:0000313" key="4">
    <source>
        <dbReference type="Proteomes" id="UP001329430"/>
    </source>
</evidence>
<evidence type="ECO:0000313" key="3">
    <source>
        <dbReference type="EMBL" id="KAK5647318.1"/>
    </source>
</evidence>
<dbReference type="PANTHER" id="PTHR13166:SF7">
    <property type="entry name" value="LYR MOTIF-CONTAINING PROTEIN 4"/>
    <property type="match status" value="1"/>
</dbReference>
<dbReference type="Proteomes" id="UP001329430">
    <property type="component" value="Chromosome 2"/>
</dbReference>
<organism evidence="3 4">
    <name type="scientific">Pyrocoelia pectoralis</name>
    <dbReference type="NCBI Taxonomy" id="417401"/>
    <lineage>
        <taxon>Eukaryota</taxon>
        <taxon>Metazoa</taxon>
        <taxon>Ecdysozoa</taxon>
        <taxon>Arthropoda</taxon>
        <taxon>Hexapoda</taxon>
        <taxon>Insecta</taxon>
        <taxon>Pterygota</taxon>
        <taxon>Neoptera</taxon>
        <taxon>Endopterygota</taxon>
        <taxon>Coleoptera</taxon>
        <taxon>Polyphaga</taxon>
        <taxon>Elateriformia</taxon>
        <taxon>Elateroidea</taxon>
        <taxon>Lampyridae</taxon>
        <taxon>Lampyrinae</taxon>
        <taxon>Pyrocoelia</taxon>
    </lineage>
</organism>
<evidence type="ECO:0000256" key="1">
    <source>
        <dbReference type="ARBA" id="ARBA00009508"/>
    </source>
</evidence>
<evidence type="ECO:0000259" key="2">
    <source>
        <dbReference type="Pfam" id="PF05347"/>
    </source>
</evidence>
<gene>
    <name evidence="3" type="ORF">RI129_002210</name>
</gene>
<keyword evidence="4" id="KW-1185">Reference proteome</keyword>
<dbReference type="GO" id="GO:0016226">
    <property type="term" value="P:iron-sulfur cluster assembly"/>
    <property type="evidence" value="ECO:0007669"/>
    <property type="project" value="InterPro"/>
</dbReference>
<accession>A0AAN7ZSY5</accession>
<dbReference type="CDD" id="cd20264">
    <property type="entry name" value="Complex1_LYR_LYRM4"/>
    <property type="match status" value="1"/>
</dbReference>
<dbReference type="GO" id="GO:0005739">
    <property type="term" value="C:mitochondrion"/>
    <property type="evidence" value="ECO:0007669"/>
    <property type="project" value="TreeGrafter"/>
</dbReference>
<reference evidence="3 4" key="1">
    <citation type="journal article" date="2024" name="Insects">
        <title>An Improved Chromosome-Level Genome Assembly of the Firefly Pyrocoelia pectoralis.</title>
        <authorList>
            <person name="Fu X."/>
            <person name="Meyer-Rochow V.B."/>
            <person name="Ballantyne L."/>
            <person name="Zhu X."/>
        </authorList>
    </citation>
    <scope>NUCLEOTIDE SEQUENCE [LARGE SCALE GENOMIC DNA]</scope>
    <source>
        <strain evidence="3">XCY_ONT2</strain>
    </source>
</reference>
<dbReference type="InterPro" id="IPR045297">
    <property type="entry name" value="Complex1_LYR_LYRM4"/>
</dbReference>
<sequence>MNTRLQIIALYKSLIRESKKFSSYNYRNYALRRIRDSFSENKYITDPTKINEQILGGQRNLEIIKRQVLVGNLYQTDKLVIEMKK</sequence>
<dbReference type="Pfam" id="PF05347">
    <property type="entry name" value="Complex1_LYR"/>
    <property type="match status" value="1"/>
</dbReference>
<proteinExistence type="inferred from homology"/>
<dbReference type="InterPro" id="IPR008011">
    <property type="entry name" value="Complex1_LYR_dom"/>
</dbReference>
<dbReference type="GO" id="GO:1990221">
    <property type="term" value="C:L-cysteine desulfurase complex"/>
    <property type="evidence" value="ECO:0007669"/>
    <property type="project" value="TreeGrafter"/>
</dbReference>
<name>A0AAN7ZSY5_9COLE</name>
<dbReference type="InterPro" id="IPR051522">
    <property type="entry name" value="ISC_assembly_LYR"/>
</dbReference>
<feature type="domain" description="Complex 1 LYR protein" evidence="2">
    <location>
        <begin position="6"/>
        <end position="62"/>
    </location>
</feature>
<dbReference type="AlphaFoldDB" id="A0AAN7ZSY5"/>
<dbReference type="EMBL" id="JAVRBK010000002">
    <property type="protein sequence ID" value="KAK5647318.1"/>
    <property type="molecule type" value="Genomic_DNA"/>
</dbReference>
<protein>
    <recommendedName>
        <fullName evidence="2">Complex 1 LYR protein domain-containing protein</fullName>
    </recommendedName>
</protein>
<comment type="similarity">
    <text evidence="1">Belongs to the complex I LYR family.</text>
</comment>
<comment type="caution">
    <text evidence="3">The sequence shown here is derived from an EMBL/GenBank/DDBJ whole genome shotgun (WGS) entry which is preliminary data.</text>
</comment>
<dbReference type="PANTHER" id="PTHR13166">
    <property type="entry name" value="PROTEIN C6ORF149"/>
    <property type="match status" value="1"/>
</dbReference>